<evidence type="ECO:0000313" key="1">
    <source>
        <dbReference type="EMBL" id="SVC84186.1"/>
    </source>
</evidence>
<accession>A0A382QFH7</accession>
<reference evidence="1" key="1">
    <citation type="submission" date="2018-05" db="EMBL/GenBank/DDBJ databases">
        <authorList>
            <person name="Lanie J.A."/>
            <person name="Ng W.-L."/>
            <person name="Kazmierczak K.M."/>
            <person name="Andrzejewski T.M."/>
            <person name="Davidsen T.M."/>
            <person name="Wayne K.J."/>
            <person name="Tettelin H."/>
            <person name="Glass J.I."/>
            <person name="Rusch D."/>
            <person name="Podicherti R."/>
            <person name="Tsui H.-C.T."/>
            <person name="Winkler M.E."/>
        </authorList>
    </citation>
    <scope>NUCLEOTIDE SEQUENCE</scope>
</reference>
<proteinExistence type="predicted"/>
<name>A0A382QFH7_9ZZZZ</name>
<organism evidence="1">
    <name type="scientific">marine metagenome</name>
    <dbReference type="NCBI Taxonomy" id="408172"/>
    <lineage>
        <taxon>unclassified sequences</taxon>
        <taxon>metagenomes</taxon>
        <taxon>ecological metagenomes</taxon>
    </lineage>
</organism>
<gene>
    <name evidence="1" type="ORF">METZ01_LOCUS337040</name>
</gene>
<protein>
    <submittedName>
        <fullName evidence="1">Uncharacterized protein</fullName>
    </submittedName>
</protein>
<sequence length="113" mass="13295">MVVPATQNGHALALPQTKSYARIPQVLDVPNLIQSQLQSYEWFRNDALREVYEEISPIADYTSKKYELHFAEHYFRTPKYSPQACKEREITFSQPLYVRTRLVMKETGEIKEQ</sequence>
<dbReference type="SUPFAM" id="SSF64484">
    <property type="entry name" value="beta and beta-prime subunits of DNA dependent RNA-polymerase"/>
    <property type="match status" value="1"/>
</dbReference>
<dbReference type="Gene3D" id="3.90.1100.10">
    <property type="match status" value="1"/>
</dbReference>
<dbReference type="EMBL" id="UINC01114109">
    <property type="protein sequence ID" value="SVC84186.1"/>
    <property type="molecule type" value="Genomic_DNA"/>
</dbReference>
<dbReference type="AlphaFoldDB" id="A0A382QFH7"/>
<feature type="non-terminal residue" evidence="1">
    <location>
        <position position="113"/>
    </location>
</feature>